<dbReference type="InterPro" id="IPR000688">
    <property type="entry name" value="HypA/HybF"/>
</dbReference>
<evidence type="ECO:0000256" key="2">
    <source>
        <dbReference type="ARBA" id="ARBA00022596"/>
    </source>
</evidence>
<name>A0A6L5XLY5_9BACT</name>
<proteinExistence type="inferred from homology"/>
<keyword evidence="7" id="KW-1185">Reference proteome</keyword>
<dbReference type="InterPro" id="IPR020538">
    <property type="entry name" value="Hydgase_Ni_incorp_HypA/HybF_CS"/>
</dbReference>
<dbReference type="GO" id="GO:0016151">
    <property type="term" value="F:nickel cation binding"/>
    <property type="evidence" value="ECO:0007669"/>
    <property type="project" value="UniProtKB-UniRule"/>
</dbReference>
<reference evidence="6 7" key="1">
    <citation type="submission" date="2019-09" db="EMBL/GenBank/DDBJ databases">
        <title>In-depth cultivation of the pig gut microbiome towards novel bacterial diversity and tailored functional studies.</title>
        <authorList>
            <person name="Wylensek D."/>
            <person name="Hitch T.C.A."/>
            <person name="Clavel T."/>
        </authorList>
    </citation>
    <scope>NUCLEOTIDE SEQUENCE [LARGE SCALE GENOMIC DNA]</scope>
    <source>
        <strain evidence="6 7">PG-178-WT-4</strain>
    </source>
</reference>
<feature type="binding site" evidence="5">
    <location>
        <position position="2"/>
    </location>
    <ligand>
        <name>Ni(2+)</name>
        <dbReference type="ChEBI" id="CHEBI:49786"/>
    </ligand>
</feature>
<dbReference type="PIRSF" id="PIRSF004761">
    <property type="entry name" value="Hydrgn_mat_HypA"/>
    <property type="match status" value="1"/>
</dbReference>
<dbReference type="Pfam" id="PF01155">
    <property type="entry name" value="HypA"/>
    <property type="match status" value="1"/>
</dbReference>
<keyword evidence="3 5" id="KW-0479">Metal-binding</keyword>
<dbReference type="Proteomes" id="UP000477488">
    <property type="component" value="Unassembled WGS sequence"/>
</dbReference>
<comment type="similarity">
    <text evidence="1 5">Belongs to the HypA/HybF family.</text>
</comment>
<keyword evidence="2 5" id="KW-0533">Nickel</keyword>
<feature type="binding site" evidence="5">
    <location>
        <position position="99"/>
    </location>
    <ligand>
        <name>Zn(2+)</name>
        <dbReference type="ChEBI" id="CHEBI:29105"/>
    </ligand>
</feature>
<evidence type="ECO:0000313" key="7">
    <source>
        <dbReference type="Proteomes" id="UP000477488"/>
    </source>
</evidence>
<dbReference type="PROSITE" id="PS01249">
    <property type="entry name" value="HYPA"/>
    <property type="match status" value="1"/>
</dbReference>
<protein>
    <recommendedName>
        <fullName evidence="5">Hydrogenase maturation factor HypA</fullName>
    </recommendedName>
</protein>
<evidence type="ECO:0000256" key="3">
    <source>
        <dbReference type="ARBA" id="ARBA00022723"/>
    </source>
</evidence>
<feature type="binding site" evidence="5">
    <location>
        <position position="96"/>
    </location>
    <ligand>
        <name>Zn(2+)</name>
        <dbReference type="ChEBI" id="CHEBI:29105"/>
    </ligand>
</feature>
<dbReference type="PANTHER" id="PTHR34535:SF3">
    <property type="entry name" value="HYDROGENASE MATURATION FACTOR HYPA"/>
    <property type="match status" value="1"/>
</dbReference>
<dbReference type="RefSeq" id="WP_154511503.1">
    <property type="nucleotide sequence ID" value="NZ_DBFWWU010000310.1"/>
</dbReference>
<dbReference type="Gene3D" id="3.30.2320.80">
    <property type="match status" value="1"/>
</dbReference>
<evidence type="ECO:0000256" key="4">
    <source>
        <dbReference type="ARBA" id="ARBA00022833"/>
    </source>
</evidence>
<evidence type="ECO:0000256" key="1">
    <source>
        <dbReference type="ARBA" id="ARBA00010748"/>
    </source>
</evidence>
<gene>
    <name evidence="5" type="primary">hypA</name>
    <name evidence="6" type="ORF">FYJ44_09510</name>
</gene>
<accession>A0A6L5XLY5</accession>
<organism evidence="6 7">
    <name type="scientific">Desulfovibrio porci</name>
    <dbReference type="NCBI Taxonomy" id="2605782"/>
    <lineage>
        <taxon>Bacteria</taxon>
        <taxon>Pseudomonadati</taxon>
        <taxon>Thermodesulfobacteriota</taxon>
        <taxon>Desulfovibrionia</taxon>
        <taxon>Desulfovibrionales</taxon>
        <taxon>Desulfovibrionaceae</taxon>
        <taxon>Desulfovibrio</taxon>
    </lineage>
</organism>
<dbReference type="HAMAP" id="MF_00213">
    <property type="entry name" value="HypA_HybF"/>
    <property type="match status" value="1"/>
</dbReference>
<comment type="function">
    <text evidence="5">Involved in the maturation of [NiFe] hydrogenases. Required for nickel insertion into the metal center of the hydrogenase.</text>
</comment>
<feature type="binding site" evidence="5">
    <location>
        <position position="80"/>
    </location>
    <ligand>
        <name>Zn(2+)</name>
        <dbReference type="ChEBI" id="CHEBI:29105"/>
    </ligand>
</feature>
<feature type="binding site" evidence="5">
    <location>
        <position position="83"/>
    </location>
    <ligand>
        <name>Zn(2+)</name>
        <dbReference type="ChEBI" id="CHEBI:29105"/>
    </ligand>
</feature>
<dbReference type="AlphaFoldDB" id="A0A6L5XLY5"/>
<dbReference type="EMBL" id="VUMH01000009">
    <property type="protein sequence ID" value="MSS28264.1"/>
    <property type="molecule type" value="Genomic_DNA"/>
</dbReference>
<keyword evidence="4 5" id="KW-0862">Zinc</keyword>
<dbReference type="GO" id="GO:0051604">
    <property type="term" value="P:protein maturation"/>
    <property type="evidence" value="ECO:0007669"/>
    <property type="project" value="InterPro"/>
</dbReference>
<evidence type="ECO:0000256" key="5">
    <source>
        <dbReference type="HAMAP-Rule" id="MF_00213"/>
    </source>
</evidence>
<dbReference type="PANTHER" id="PTHR34535">
    <property type="entry name" value="HYDROGENASE MATURATION FACTOR HYPA"/>
    <property type="match status" value="1"/>
</dbReference>
<dbReference type="GO" id="GO:0008270">
    <property type="term" value="F:zinc ion binding"/>
    <property type="evidence" value="ECO:0007669"/>
    <property type="project" value="UniProtKB-UniRule"/>
</dbReference>
<sequence length="127" mass="13634">MHEASLVQGLLGMALKAVEEHNAAHPENRVTRIQEIVCELGLIACVEARTLTACFELFAEGTVAEAATLTLNTAPLACRCESCGHAFSLTQRRFVCPACGGENIHFSGGHGLTLQSLRVESEETDHD</sequence>
<evidence type="ECO:0000313" key="6">
    <source>
        <dbReference type="EMBL" id="MSS28264.1"/>
    </source>
</evidence>
<comment type="caution">
    <text evidence="6">The sequence shown here is derived from an EMBL/GenBank/DDBJ whole genome shotgun (WGS) entry which is preliminary data.</text>
</comment>